<evidence type="ECO:0000256" key="1">
    <source>
        <dbReference type="ARBA" id="ARBA00004141"/>
    </source>
</evidence>
<evidence type="ECO:0000313" key="8">
    <source>
        <dbReference type="EMBL" id="TKR77026.1"/>
    </source>
</evidence>
<name>A0A4U5N3J8_STECR</name>
<dbReference type="InterPro" id="IPR006876">
    <property type="entry name" value="LMBR1-like_membr_prot"/>
</dbReference>
<evidence type="ECO:0000256" key="5">
    <source>
        <dbReference type="ARBA" id="ARBA00023136"/>
    </source>
</evidence>
<evidence type="ECO:0008006" key="10">
    <source>
        <dbReference type="Google" id="ProtNLM"/>
    </source>
</evidence>
<evidence type="ECO:0000256" key="4">
    <source>
        <dbReference type="ARBA" id="ARBA00022989"/>
    </source>
</evidence>
<sequence length="614" mass="70045">MFENGLILPVPYLSTFYNKCLFDEERMKNETTPPTVEGAVISNTTIECEQPNGYVPDNVLLQVWRVVYWTSQLLTWIVLPLMQSYSRAGDFTVTGKLKSAAYNNIVYYATYFTVFFVLLIYAVSKGLTLNFEHLKVILVSASNTWGLFLLTILLGYGLIEVPRQLWQMGNKGYRLNKTYFDLDKLSADKNDAEEAIKDAYRESRDILTLLRNEHGFRDLAQIIVSEFPAEVVAHITSGRPSSSYASSSYTASDVGMVGNEAFLIKFHKRVLDAIQNHHRTQAQWSALMEKALFLEDIEQAATVGKLPLSRVQGSYVPIPPVVKYYWHVVLKRPLLQVLGILFASMTLLIMWSECTFFIVSPTLTLAARLLHAFALGYHYKYIQICAMILISYLCICAYYTVFKLKIYRYYHLDPHHQTDANSLLFSAILLCRLTPPICLNFLGMIHLDSHITSDLGFGTETQFTRLMGHLDVIPFVAKGINIYLPILIVILCLSTWFRLGTRFLHSLGIDQFVSDDDMTTEMVQSGRAIVALERNRINREINREQREQYWADKLQQNSANRGSGALGSGSRDVERQDQFDYTNQSFSDRTPIMSAEFGQSRDPHHPPTDLFSDM</sequence>
<feature type="transmembrane region" description="Helical" evidence="7">
    <location>
        <begin position="66"/>
        <end position="85"/>
    </location>
</feature>
<dbReference type="Proteomes" id="UP000298663">
    <property type="component" value="Unassembled WGS sequence"/>
</dbReference>
<evidence type="ECO:0000313" key="9">
    <source>
        <dbReference type="Proteomes" id="UP000298663"/>
    </source>
</evidence>
<gene>
    <name evidence="8" type="ORF">L596_018076</name>
</gene>
<evidence type="ECO:0000256" key="2">
    <source>
        <dbReference type="ARBA" id="ARBA00010487"/>
    </source>
</evidence>
<feature type="transmembrane region" description="Helical" evidence="7">
    <location>
        <begin position="423"/>
        <end position="445"/>
    </location>
</feature>
<dbReference type="GO" id="GO:0016020">
    <property type="term" value="C:membrane"/>
    <property type="evidence" value="ECO:0007669"/>
    <property type="project" value="UniProtKB-SubCell"/>
</dbReference>
<evidence type="ECO:0000256" key="7">
    <source>
        <dbReference type="SAM" id="Phobius"/>
    </source>
</evidence>
<feature type="transmembrane region" description="Helical" evidence="7">
    <location>
        <begin position="105"/>
        <end position="124"/>
    </location>
</feature>
<comment type="similarity">
    <text evidence="2">Belongs to the LIMR family.</text>
</comment>
<reference evidence="8 9" key="1">
    <citation type="journal article" date="2015" name="Genome Biol.">
        <title>Comparative genomics of Steinernema reveals deeply conserved gene regulatory networks.</title>
        <authorList>
            <person name="Dillman A.R."/>
            <person name="Macchietto M."/>
            <person name="Porter C.F."/>
            <person name="Rogers A."/>
            <person name="Williams B."/>
            <person name="Antoshechkin I."/>
            <person name="Lee M.M."/>
            <person name="Goodwin Z."/>
            <person name="Lu X."/>
            <person name="Lewis E.E."/>
            <person name="Goodrich-Blair H."/>
            <person name="Stock S.P."/>
            <person name="Adams B.J."/>
            <person name="Sternberg P.W."/>
            <person name="Mortazavi A."/>
        </authorList>
    </citation>
    <scope>NUCLEOTIDE SEQUENCE [LARGE SCALE GENOMIC DNA]</scope>
    <source>
        <strain evidence="8 9">ALL</strain>
    </source>
</reference>
<feature type="compositionally biased region" description="Polar residues" evidence="6">
    <location>
        <begin position="579"/>
        <end position="588"/>
    </location>
</feature>
<dbReference type="EMBL" id="AZBU02000005">
    <property type="protein sequence ID" value="TKR77026.1"/>
    <property type="molecule type" value="Genomic_DNA"/>
</dbReference>
<dbReference type="InterPro" id="IPR051584">
    <property type="entry name" value="GPCR-associated_LMBR1"/>
</dbReference>
<keyword evidence="3 7" id="KW-0812">Transmembrane</keyword>
<keyword evidence="5 7" id="KW-0472">Membrane</keyword>
<keyword evidence="9" id="KW-1185">Reference proteome</keyword>
<comment type="caution">
    <text evidence="8">The sequence shown here is derived from an EMBL/GenBank/DDBJ whole genome shotgun (WGS) entry which is preliminary data.</text>
</comment>
<dbReference type="PANTHER" id="PTHR21355">
    <property type="entry name" value="G-PROTEIN COUPLED RECEPTOR-ASSOCIATED PROTEIN LMBRD2"/>
    <property type="match status" value="1"/>
</dbReference>
<evidence type="ECO:0000256" key="3">
    <source>
        <dbReference type="ARBA" id="ARBA00022692"/>
    </source>
</evidence>
<dbReference type="AlphaFoldDB" id="A0A4U5N3J8"/>
<keyword evidence="4 7" id="KW-1133">Transmembrane helix</keyword>
<accession>A0A4U5N3J8</accession>
<feature type="transmembrane region" description="Helical" evidence="7">
    <location>
        <begin position="480"/>
        <end position="499"/>
    </location>
</feature>
<reference evidence="8 9" key="2">
    <citation type="journal article" date="2019" name="G3 (Bethesda)">
        <title>Hybrid Assembly of the Genome of the Entomopathogenic Nematode Steinernema carpocapsae Identifies the X-Chromosome.</title>
        <authorList>
            <person name="Serra L."/>
            <person name="Macchietto M."/>
            <person name="Macias-Munoz A."/>
            <person name="McGill C.J."/>
            <person name="Rodriguez I.M."/>
            <person name="Rodriguez B."/>
            <person name="Murad R."/>
            <person name="Mortazavi A."/>
        </authorList>
    </citation>
    <scope>NUCLEOTIDE SEQUENCE [LARGE SCALE GENOMIC DNA]</scope>
    <source>
        <strain evidence="8 9">ALL</strain>
    </source>
</reference>
<dbReference type="STRING" id="34508.A0A4U5N3J8"/>
<evidence type="ECO:0000256" key="6">
    <source>
        <dbReference type="SAM" id="MobiDB-lite"/>
    </source>
</evidence>
<dbReference type="PANTHER" id="PTHR21355:SF0">
    <property type="entry name" value="G-PROTEIN COUPLED RECEPTOR-ASSOCIATED PROTEIN LMBRD2"/>
    <property type="match status" value="1"/>
</dbReference>
<feature type="transmembrane region" description="Helical" evidence="7">
    <location>
        <begin position="136"/>
        <end position="159"/>
    </location>
</feature>
<feature type="transmembrane region" description="Helical" evidence="7">
    <location>
        <begin position="379"/>
        <end position="402"/>
    </location>
</feature>
<proteinExistence type="inferred from homology"/>
<dbReference type="OrthoDB" id="203099at2759"/>
<feature type="transmembrane region" description="Helical" evidence="7">
    <location>
        <begin position="334"/>
        <end position="359"/>
    </location>
</feature>
<comment type="subcellular location">
    <subcellularLocation>
        <location evidence="1">Membrane</location>
        <topology evidence="1">Multi-pass membrane protein</topology>
    </subcellularLocation>
</comment>
<protein>
    <recommendedName>
        <fullName evidence="10">LMBR1 domain-containing protein 2 homolog</fullName>
    </recommendedName>
</protein>
<dbReference type="Pfam" id="PF04791">
    <property type="entry name" value="LMBR1"/>
    <property type="match status" value="1"/>
</dbReference>
<feature type="region of interest" description="Disordered" evidence="6">
    <location>
        <begin position="551"/>
        <end position="614"/>
    </location>
</feature>
<organism evidence="8 9">
    <name type="scientific">Steinernema carpocapsae</name>
    <name type="common">Entomopathogenic nematode</name>
    <dbReference type="NCBI Taxonomy" id="34508"/>
    <lineage>
        <taxon>Eukaryota</taxon>
        <taxon>Metazoa</taxon>
        <taxon>Ecdysozoa</taxon>
        <taxon>Nematoda</taxon>
        <taxon>Chromadorea</taxon>
        <taxon>Rhabditida</taxon>
        <taxon>Tylenchina</taxon>
        <taxon>Panagrolaimomorpha</taxon>
        <taxon>Strongyloidoidea</taxon>
        <taxon>Steinernematidae</taxon>
        <taxon>Steinernema</taxon>
    </lineage>
</organism>